<proteinExistence type="predicted"/>
<protein>
    <submittedName>
        <fullName evidence="3">PorT family protein</fullName>
    </submittedName>
</protein>
<reference evidence="3 4" key="1">
    <citation type="submission" date="2020-02" db="EMBL/GenBank/DDBJ databases">
        <title>Flavobacterium sp. genome.</title>
        <authorList>
            <person name="Jung H.S."/>
            <person name="Baek J.H."/>
            <person name="Jeon C.O."/>
        </authorList>
    </citation>
    <scope>NUCLEOTIDE SEQUENCE [LARGE SCALE GENOMIC DNA]</scope>
    <source>
        <strain evidence="3 4">SE-s27</strain>
    </source>
</reference>
<evidence type="ECO:0000259" key="2">
    <source>
        <dbReference type="Pfam" id="PF13568"/>
    </source>
</evidence>
<dbReference type="EMBL" id="JAAMPT010000206">
    <property type="protein sequence ID" value="NMH25186.1"/>
    <property type="molecule type" value="Genomic_DNA"/>
</dbReference>
<dbReference type="Proteomes" id="UP000767947">
    <property type="component" value="Unassembled WGS sequence"/>
</dbReference>
<feature type="chain" id="PRO_5045146286" evidence="1">
    <location>
        <begin position="22"/>
        <end position="188"/>
    </location>
</feature>
<evidence type="ECO:0000256" key="1">
    <source>
        <dbReference type="SAM" id="SignalP"/>
    </source>
</evidence>
<sequence>MKKIYLLVTFLFISYSVSSQNNITYGVKAGVNLTGFHTDGGTNSDLVGFNLGGVAKMDLNKTFGIQGELNLNSKGGIYRLPLTSNNPEIRLTYINVPVLLKTHITQKFNFEIGPEFGFLISKKAKLNGETFDIDDVSSFDMNLNAGLSYEFEKGIFIQGRYGYGFTKLFENRDYKNSCISISLGYFFN</sequence>
<keyword evidence="1" id="KW-0732">Signal</keyword>
<dbReference type="SUPFAM" id="SSF56925">
    <property type="entry name" value="OMPA-like"/>
    <property type="match status" value="1"/>
</dbReference>
<dbReference type="Pfam" id="PF13568">
    <property type="entry name" value="OMP_b-brl_2"/>
    <property type="match status" value="1"/>
</dbReference>
<name>A0ABX1QSH6_9FLAO</name>
<gene>
    <name evidence="3" type="ORF">G6042_07885</name>
</gene>
<organism evidence="3 4">
    <name type="scientific">Flavobacterium solisilvae</name>
    <dbReference type="NCBI Taxonomy" id="1852019"/>
    <lineage>
        <taxon>Bacteria</taxon>
        <taxon>Pseudomonadati</taxon>
        <taxon>Bacteroidota</taxon>
        <taxon>Flavobacteriia</taxon>
        <taxon>Flavobacteriales</taxon>
        <taxon>Flavobacteriaceae</taxon>
        <taxon>Flavobacterium</taxon>
    </lineage>
</organism>
<keyword evidence="4" id="KW-1185">Reference proteome</keyword>
<dbReference type="InterPro" id="IPR025665">
    <property type="entry name" value="Beta-barrel_OMP_2"/>
</dbReference>
<evidence type="ECO:0000313" key="4">
    <source>
        <dbReference type="Proteomes" id="UP000767947"/>
    </source>
</evidence>
<accession>A0ABX1QSH6</accession>
<comment type="caution">
    <text evidence="3">The sequence shown here is derived from an EMBL/GenBank/DDBJ whole genome shotgun (WGS) entry which is preliminary data.</text>
</comment>
<feature type="signal peptide" evidence="1">
    <location>
        <begin position="1"/>
        <end position="21"/>
    </location>
</feature>
<dbReference type="RefSeq" id="WP_169523763.1">
    <property type="nucleotide sequence ID" value="NZ_JAAMPT010000206.1"/>
</dbReference>
<dbReference type="InterPro" id="IPR011250">
    <property type="entry name" value="OMP/PagP_B-barrel"/>
</dbReference>
<feature type="domain" description="Outer membrane protein beta-barrel" evidence="2">
    <location>
        <begin position="19"/>
        <end position="170"/>
    </location>
</feature>
<evidence type="ECO:0000313" key="3">
    <source>
        <dbReference type="EMBL" id="NMH25186.1"/>
    </source>
</evidence>